<dbReference type="GO" id="GO:0000149">
    <property type="term" value="F:SNARE binding"/>
    <property type="evidence" value="ECO:0007669"/>
    <property type="project" value="TreeGrafter"/>
</dbReference>
<evidence type="ECO:0000256" key="2">
    <source>
        <dbReference type="ARBA" id="ARBA00004236"/>
    </source>
</evidence>
<keyword evidence="15" id="KW-0175">Coiled coil</keyword>
<evidence type="ECO:0000256" key="12">
    <source>
        <dbReference type="ARBA" id="ARBA00022843"/>
    </source>
</evidence>
<protein>
    <recommendedName>
        <fullName evidence="19">Syntaxin-1A</fullName>
    </recommendedName>
</protein>
<keyword evidence="12" id="KW-0832">Ubl conjugation</keyword>
<dbReference type="GO" id="GO:0006886">
    <property type="term" value="P:intracellular protein transport"/>
    <property type="evidence" value="ECO:0007669"/>
    <property type="project" value="InterPro"/>
</dbReference>
<dbReference type="Pfam" id="PF05739">
    <property type="entry name" value="SNARE"/>
    <property type="match status" value="1"/>
</dbReference>
<dbReference type="EMBL" id="VXBB01006119">
    <property type="protein sequence ID" value="NXM55166.1"/>
    <property type="molecule type" value="Genomic_DNA"/>
</dbReference>
<evidence type="ECO:0000256" key="19">
    <source>
        <dbReference type="ARBA" id="ARBA00040530"/>
    </source>
</evidence>
<keyword evidence="14" id="KW-0770">Synapse</keyword>
<dbReference type="GO" id="GO:0006836">
    <property type="term" value="P:neurotransmitter transport"/>
    <property type="evidence" value="ECO:0007669"/>
    <property type="project" value="UniProtKB-KW"/>
</dbReference>
<feature type="domain" description="T-SNARE coiled-coil homology" evidence="24">
    <location>
        <begin position="237"/>
        <end position="299"/>
    </location>
</feature>
<keyword evidence="16 23" id="KW-0472">Membrane</keyword>
<name>A0A7L1BW22_9PASS</name>
<evidence type="ECO:0000313" key="26">
    <source>
        <dbReference type="Proteomes" id="UP000534634"/>
    </source>
</evidence>
<feature type="non-terminal residue" evidence="25">
    <location>
        <position position="333"/>
    </location>
</feature>
<feature type="non-terminal residue" evidence="25">
    <location>
        <position position="1"/>
    </location>
</feature>
<evidence type="ECO:0000256" key="23">
    <source>
        <dbReference type="SAM" id="Phobius"/>
    </source>
</evidence>
<dbReference type="PROSITE" id="PS50192">
    <property type="entry name" value="T_SNARE"/>
    <property type="match status" value="1"/>
</dbReference>
<evidence type="ECO:0000256" key="11">
    <source>
        <dbReference type="ARBA" id="ARBA00022775"/>
    </source>
</evidence>
<evidence type="ECO:0000256" key="3">
    <source>
        <dbReference type="ARBA" id="ARBA00009063"/>
    </source>
</evidence>
<dbReference type="CDD" id="cd00179">
    <property type="entry name" value="SynN"/>
    <property type="match status" value="1"/>
</dbReference>
<dbReference type="GO" id="GO:0043005">
    <property type="term" value="C:neuron projection"/>
    <property type="evidence" value="ECO:0007669"/>
    <property type="project" value="UniProtKB-KW"/>
</dbReference>
<dbReference type="GO" id="GO:0005886">
    <property type="term" value="C:plasma membrane"/>
    <property type="evidence" value="ECO:0007669"/>
    <property type="project" value="UniProtKB-SubCell"/>
</dbReference>
<dbReference type="SUPFAM" id="SSF47661">
    <property type="entry name" value="t-snare proteins"/>
    <property type="match status" value="2"/>
</dbReference>
<dbReference type="GO" id="GO:0048278">
    <property type="term" value="P:vesicle docking"/>
    <property type="evidence" value="ECO:0007669"/>
    <property type="project" value="TreeGrafter"/>
</dbReference>
<evidence type="ECO:0000256" key="20">
    <source>
        <dbReference type="ARBA" id="ARBA00046172"/>
    </source>
</evidence>
<evidence type="ECO:0000256" key="15">
    <source>
        <dbReference type="ARBA" id="ARBA00023054"/>
    </source>
</evidence>
<dbReference type="FunFam" id="1.20.58.70:FF:000096">
    <property type="entry name" value="Syntaxin 1A (brain)"/>
    <property type="match status" value="1"/>
</dbReference>
<evidence type="ECO:0000256" key="1">
    <source>
        <dbReference type="ARBA" id="ARBA00004143"/>
    </source>
</evidence>
<gene>
    <name evidence="25" type="primary">Stx1b</name>
    <name evidence="25" type="ORF">ILLCLE_R08096</name>
</gene>
<keyword evidence="4" id="KW-0813">Transport</keyword>
<evidence type="ECO:0000256" key="22">
    <source>
        <dbReference type="SAM" id="MobiDB-lite"/>
    </source>
</evidence>
<evidence type="ECO:0000259" key="24">
    <source>
        <dbReference type="PROSITE" id="PS50192"/>
    </source>
</evidence>
<dbReference type="CDD" id="cd15880">
    <property type="entry name" value="SNARE_syntaxin1"/>
    <property type="match status" value="1"/>
</dbReference>
<dbReference type="Proteomes" id="UP000534634">
    <property type="component" value="Unassembled WGS sequence"/>
</dbReference>
<comment type="similarity">
    <text evidence="3 21">Belongs to the syntaxin family.</text>
</comment>
<dbReference type="PANTHER" id="PTHR19957:SF84">
    <property type="entry name" value="SYNTAXIN-1A"/>
    <property type="match status" value="1"/>
</dbReference>
<dbReference type="GO" id="GO:0006906">
    <property type="term" value="P:vesicle fusion"/>
    <property type="evidence" value="ECO:0007669"/>
    <property type="project" value="TreeGrafter"/>
</dbReference>
<evidence type="ECO:0000256" key="13">
    <source>
        <dbReference type="ARBA" id="ARBA00022989"/>
    </source>
</evidence>
<keyword evidence="8" id="KW-0597">Phosphoprotein</keyword>
<evidence type="ECO:0000256" key="7">
    <source>
        <dbReference type="ARBA" id="ARBA00022499"/>
    </source>
</evidence>
<evidence type="ECO:0000256" key="16">
    <source>
        <dbReference type="ARBA" id="ARBA00023136"/>
    </source>
</evidence>
<dbReference type="GO" id="GO:0005484">
    <property type="term" value="F:SNAP receptor activity"/>
    <property type="evidence" value="ECO:0007669"/>
    <property type="project" value="InterPro"/>
</dbReference>
<dbReference type="Gene3D" id="1.20.58.70">
    <property type="match status" value="2"/>
</dbReference>
<comment type="caution">
    <text evidence="25">The sequence shown here is derived from an EMBL/GenBank/DDBJ whole genome shotgun (WGS) entry which is preliminary data.</text>
</comment>
<dbReference type="InterPro" id="IPR045242">
    <property type="entry name" value="Syntaxin"/>
</dbReference>
<dbReference type="SMART" id="SM00503">
    <property type="entry name" value="SynN"/>
    <property type="match status" value="1"/>
</dbReference>
<dbReference type="PROSITE" id="PS00914">
    <property type="entry name" value="SYNTAXIN"/>
    <property type="match status" value="1"/>
</dbReference>
<keyword evidence="6" id="KW-0268">Exocytosis</keyword>
<evidence type="ECO:0000256" key="4">
    <source>
        <dbReference type="ARBA" id="ARBA00022448"/>
    </source>
</evidence>
<dbReference type="GO" id="GO:0006887">
    <property type="term" value="P:exocytosis"/>
    <property type="evidence" value="ECO:0007669"/>
    <property type="project" value="UniProtKB-KW"/>
</dbReference>
<dbReference type="SMART" id="SM00397">
    <property type="entry name" value="t_SNARE"/>
    <property type="match status" value="1"/>
</dbReference>
<dbReference type="InterPro" id="IPR000727">
    <property type="entry name" value="T_SNARE_dom"/>
</dbReference>
<reference evidence="25 26" key="1">
    <citation type="submission" date="2019-09" db="EMBL/GenBank/DDBJ databases">
        <title>Bird 10,000 Genomes (B10K) Project - Family phase.</title>
        <authorList>
            <person name="Zhang G."/>
        </authorList>
    </citation>
    <scope>NUCLEOTIDE SEQUENCE [LARGE SCALE GENOMIC DNA]</scope>
    <source>
        <strain evidence="25">B10K-DU-002-01</strain>
        <tissue evidence="25">Muscle</tissue>
    </source>
</reference>
<keyword evidence="7" id="KW-1017">Isopeptide bond</keyword>
<dbReference type="InterPro" id="IPR006012">
    <property type="entry name" value="Syntaxin/epimorphin_CS"/>
</dbReference>
<keyword evidence="10 23" id="KW-0812">Transmembrane</keyword>
<keyword evidence="11" id="KW-0532">Neurotransmitter transport</keyword>
<feature type="transmembrane region" description="Helical" evidence="23">
    <location>
        <begin position="311"/>
        <end position="332"/>
    </location>
</feature>
<dbReference type="AlphaFoldDB" id="A0A7L1BW22"/>
<keyword evidence="17" id="KW-0968">Cytoplasmic vesicle</keyword>
<evidence type="ECO:0000256" key="14">
    <source>
        <dbReference type="ARBA" id="ARBA00023018"/>
    </source>
</evidence>
<evidence type="ECO:0000256" key="5">
    <source>
        <dbReference type="ARBA" id="ARBA00022475"/>
    </source>
</evidence>
<sequence>AKDSDDDDEVTVSVDRDRFMDEFFEQVEEIRGFIDKISENVEEVKRKHSAILASPNPDERSDHSSPPHALWEQAGKMPPFSSKPAQFLLPLVQWVLWGAGRTGASMVLDVLSPWVPGMPGLSAPVWGWKCSQSGCGSAPSIEQSIEQEEGLNRSSADLRIRKTQHSTLSRKFVEVMSEYNATQTDYRERCKGRIQRQLEITGRTTTSEELEDMLESGNPAIFSSGIIMDSNITKQALNEIETRHSEIIKLENSIRELHDMFMDMAMLVESQGEMIDRIEYNVEHSVDYVERAVSDTKKAVKYQSKARRKKIMIIICCVILGIVIASTFGGIFG</sequence>
<dbReference type="FunFam" id="1.20.5.110:FF:000005">
    <property type="entry name" value="Syntaxin 1B"/>
    <property type="match status" value="1"/>
</dbReference>
<dbReference type="PANTHER" id="PTHR19957">
    <property type="entry name" value="SYNTAXIN"/>
    <property type="match status" value="1"/>
</dbReference>
<dbReference type="GO" id="GO:0030672">
    <property type="term" value="C:synaptic vesicle membrane"/>
    <property type="evidence" value="ECO:0007669"/>
    <property type="project" value="UniProtKB-SubCell"/>
</dbReference>
<dbReference type="Gene3D" id="1.20.5.110">
    <property type="match status" value="1"/>
</dbReference>
<organism evidence="25 26">
    <name type="scientific">Illadopsis cleaveri</name>
    <name type="common">blackcap illadopsis</name>
    <dbReference type="NCBI Taxonomy" id="201329"/>
    <lineage>
        <taxon>Eukaryota</taxon>
        <taxon>Metazoa</taxon>
        <taxon>Chordata</taxon>
        <taxon>Craniata</taxon>
        <taxon>Vertebrata</taxon>
        <taxon>Euteleostomi</taxon>
        <taxon>Archelosauria</taxon>
        <taxon>Archosauria</taxon>
        <taxon>Dinosauria</taxon>
        <taxon>Saurischia</taxon>
        <taxon>Theropoda</taxon>
        <taxon>Coelurosauria</taxon>
        <taxon>Aves</taxon>
        <taxon>Neognathae</taxon>
        <taxon>Neoaves</taxon>
        <taxon>Telluraves</taxon>
        <taxon>Australaves</taxon>
        <taxon>Passeriformes</taxon>
        <taxon>Sylvioidea</taxon>
        <taxon>Timaliidae</taxon>
        <taxon>Illadopsis</taxon>
    </lineage>
</organism>
<evidence type="ECO:0000256" key="9">
    <source>
        <dbReference type="ARBA" id="ARBA00022599"/>
    </source>
</evidence>
<dbReference type="GO" id="GO:0031201">
    <property type="term" value="C:SNARE complex"/>
    <property type="evidence" value="ECO:0007669"/>
    <property type="project" value="TreeGrafter"/>
</dbReference>
<keyword evidence="5" id="KW-1003">Cell membrane</keyword>
<evidence type="ECO:0000256" key="17">
    <source>
        <dbReference type="ARBA" id="ARBA00023329"/>
    </source>
</evidence>
<dbReference type="Pfam" id="PF00804">
    <property type="entry name" value="Syntaxin"/>
    <property type="match status" value="1"/>
</dbReference>
<evidence type="ECO:0000313" key="25">
    <source>
        <dbReference type="EMBL" id="NXM55166.1"/>
    </source>
</evidence>
<keyword evidence="13 23" id="KW-1133">Transmembrane helix</keyword>
<evidence type="ECO:0000256" key="6">
    <source>
        <dbReference type="ARBA" id="ARBA00022483"/>
    </source>
</evidence>
<keyword evidence="9" id="KW-0771">Synaptosome</keyword>
<proteinExistence type="inferred from homology"/>
<evidence type="ECO:0000256" key="10">
    <source>
        <dbReference type="ARBA" id="ARBA00022692"/>
    </source>
</evidence>
<accession>A0A7L1BW22</accession>
<dbReference type="InterPro" id="IPR010989">
    <property type="entry name" value="SNARE"/>
</dbReference>
<evidence type="ECO:0000256" key="8">
    <source>
        <dbReference type="ARBA" id="ARBA00022553"/>
    </source>
</evidence>
<dbReference type="InterPro" id="IPR006011">
    <property type="entry name" value="Syntaxin_N"/>
</dbReference>
<evidence type="ECO:0000256" key="21">
    <source>
        <dbReference type="RuleBase" id="RU003858"/>
    </source>
</evidence>
<comment type="subcellular location">
    <subcellularLocation>
        <location evidence="2">Cell membrane</location>
    </subcellularLocation>
    <subcellularLocation>
        <location evidence="1">Cytoplasmic vesicle</location>
        <location evidence="1">Secretory vesicle</location>
        <location evidence="1">Synaptic vesicle membrane</location>
        <topology evidence="1">Single-pass type IV membrane protein</topology>
    </subcellularLocation>
    <subcellularLocation>
        <location evidence="18">Synapse</location>
        <location evidence="18">Synaptosome</location>
    </subcellularLocation>
</comment>
<feature type="region of interest" description="Disordered" evidence="22">
    <location>
        <begin position="50"/>
        <end position="76"/>
    </location>
</feature>
<comment type="function">
    <text evidence="20">Plays an essential role in hormone and neurotransmitter calcium-dependent exocytosis and endocytosis. Part of the SNARE (Soluble NSF Attachment Receptor) complex composed of SNAP25, STX1A and VAMP2 which mediates the fusion of synaptic vesicles with the presynaptic plasma membrane. STX1A and SNAP25 are localized on the plasma membrane while VAMP2 resides in synaptic vesicles. The pairing of the three SNAREs from the N-terminal SNARE motifs to the C-terminal anchors leads to the formation of the SNARE complex, which brings membranes into close proximity and results in final fusion. Participates in the calcium-dependent regulation of acrosomal exocytosis in sperm. Also plays an important role in the exocytosis of hormones such as insulin or glucagon-like peptide 1 (GLP-1).</text>
</comment>
<evidence type="ECO:0000256" key="18">
    <source>
        <dbReference type="ARBA" id="ARBA00034102"/>
    </source>
</evidence>
<keyword evidence="26" id="KW-1185">Reference proteome</keyword>